<dbReference type="PANTHER" id="PTHR47623:SF1">
    <property type="entry name" value="OS09G0287300 PROTEIN"/>
    <property type="match status" value="1"/>
</dbReference>
<protein>
    <submittedName>
        <fullName evidence="1">Histidine phosphatase family protein</fullName>
    </submittedName>
</protein>
<dbReference type="InterPro" id="IPR029033">
    <property type="entry name" value="His_PPase_superfam"/>
</dbReference>
<gene>
    <name evidence="1" type="ORF">ACFFJ2_10790</name>
</gene>
<evidence type="ECO:0000313" key="2">
    <source>
        <dbReference type="Proteomes" id="UP001589755"/>
    </source>
</evidence>
<dbReference type="CDD" id="cd07067">
    <property type="entry name" value="HP_PGM_like"/>
    <property type="match status" value="1"/>
</dbReference>
<proteinExistence type="predicted"/>
<dbReference type="SMART" id="SM00855">
    <property type="entry name" value="PGAM"/>
    <property type="match status" value="1"/>
</dbReference>
<dbReference type="Gene3D" id="3.40.50.1240">
    <property type="entry name" value="Phosphoglycerate mutase-like"/>
    <property type="match status" value="1"/>
</dbReference>
<dbReference type="Proteomes" id="UP001589755">
    <property type="component" value="Unassembled WGS sequence"/>
</dbReference>
<dbReference type="InterPro" id="IPR013078">
    <property type="entry name" value="His_Pase_superF_clade-1"/>
</dbReference>
<dbReference type="Pfam" id="PF00300">
    <property type="entry name" value="His_Phos_1"/>
    <property type="match status" value="1"/>
</dbReference>
<keyword evidence="2" id="KW-1185">Reference proteome</keyword>
<dbReference type="PANTHER" id="PTHR47623">
    <property type="entry name" value="OS09G0287300 PROTEIN"/>
    <property type="match status" value="1"/>
</dbReference>
<dbReference type="SUPFAM" id="SSF53254">
    <property type="entry name" value="Phosphoglycerate mutase-like"/>
    <property type="match status" value="1"/>
</dbReference>
<sequence>MRELLLLRHAKSSWDDPTLDDFDRPLAERGRKAAPVMGRAMAARGWVPQAAFVSAALRARQTWRLVAGGLGGQAPRAVHDEALYMASPERLLGFLQQAPEDAGRVVLVGHNPGLEELALLLAGPASDEEALSRLREKFPTAALARFEIACPWRALAPAAAQLTHFLRPRDL</sequence>
<organism evidence="1 2">
    <name type="scientific">Chelativorans intermedius</name>
    <dbReference type="NCBI Taxonomy" id="515947"/>
    <lineage>
        <taxon>Bacteria</taxon>
        <taxon>Pseudomonadati</taxon>
        <taxon>Pseudomonadota</taxon>
        <taxon>Alphaproteobacteria</taxon>
        <taxon>Hyphomicrobiales</taxon>
        <taxon>Phyllobacteriaceae</taxon>
        <taxon>Chelativorans</taxon>
    </lineage>
</organism>
<evidence type="ECO:0000313" key="1">
    <source>
        <dbReference type="EMBL" id="MFC0208882.1"/>
    </source>
</evidence>
<reference evidence="1 2" key="1">
    <citation type="submission" date="2024-09" db="EMBL/GenBank/DDBJ databases">
        <authorList>
            <person name="Sun Q."/>
            <person name="Mori K."/>
        </authorList>
    </citation>
    <scope>NUCLEOTIDE SEQUENCE [LARGE SCALE GENOMIC DNA]</scope>
    <source>
        <strain evidence="1 2">CCM 8543</strain>
    </source>
</reference>
<dbReference type="EMBL" id="JBHLXD010000015">
    <property type="protein sequence ID" value="MFC0208882.1"/>
    <property type="molecule type" value="Genomic_DNA"/>
</dbReference>
<accession>A0ABV6D8E7</accession>
<name>A0ABV6D8E7_9HYPH</name>
<comment type="caution">
    <text evidence="1">The sequence shown here is derived from an EMBL/GenBank/DDBJ whole genome shotgun (WGS) entry which is preliminary data.</text>
</comment>
<dbReference type="RefSeq" id="WP_261518365.1">
    <property type="nucleotide sequence ID" value="NZ_JAODNW010000001.1"/>
</dbReference>